<gene>
    <name evidence="2" type="ORF">GCM10020367_40170</name>
</gene>
<keyword evidence="3" id="KW-1185">Reference proteome</keyword>
<dbReference type="InterPro" id="IPR001387">
    <property type="entry name" value="Cro/C1-type_HTH"/>
</dbReference>
<dbReference type="Pfam" id="PF01381">
    <property type="entry name" value="HTH_3"/>
    <property type="match status" value="1"/>
</dbReference>
<dbReference type="CDD" id="cd00093">
    <property type="entry name" value="HTH_XRE"/>
    <property type="match status" value="1"/>
</dbReference>
<proteinExistence type="predicted"/>
<comment type="caution">
    <text evidence="2">The sequence shown here is derived from an EMBL/GenBank/DDBJ whole genome shotgun (WGS) entry which is preliminary data.</text>
</comment>
<dbReference type="Gene3D" id="1.10.260.40">
    <property type="entry name" value="lambda repressor-like DNA-binding domains"/>
    <property type="match status" value="1"/>
</dbReference>
<dbReference type="SUPFAM" id="SSF47413">
    <property type="entry name" value="lambda repressor-like DNA-binding domains"/>
    <property type="match status" value="1"/>
</dbReference>
<dbReference type="SMART" id="SM00530">
    <property type="entry name" value="HTH_XRE"/>
    <property type="match status" value="1"/>
</dbReference>
<evidence type="ECO:0000313" key="3">
    <source>
        <dbReference type="Proteomes" id="UP001499990"/>
    </source>
</evidence>
<dbReference type="PROSITE" id="PS50943">
    <property type="entry name" value="HTH_CROC1"/>
    <property type="match status" value="1"/>
</dbReference>
<dbReference type="InterPro" id="IPR010982">
    <property type="entry name" value="Lambda_DNA-bd_dom_sf"/>
</dbReference>
<evidence type="ECO:0000259" key="1">
    <source>
        <dbReference type="PROSITE" id="PS50943"/>
    </source>
</evidence>
<organism evidence="2 3">
    <name type="scientific">Streptomyces sannanensis</name>
    <dbReference type="NCBI Taxonomy" id="285536"/>
    <lineage>
        <taxon>Bacteria</taxon>
        <taxon>Bacillati</taxon>
        <taxon>Actinomycetota</taxon>
        <taxon>Actinomycetes</taxon>
        <taxon>Kitasatosporales</taxon>
        <taxon>Streptomycetaceae</taxon>
        <taxon>Streptomyces</taxon>
    </lineage>
</organism>
<reference evidence="3" key="1">
    <citation type="journal article" date="2019" name="Int. J. Syst. Evol. Microbiol.">
        <title>The Global Catalogue of Microorganisms (GCM) 10K type strain sequencing project: providing services to taxonomists for standard genome sequencing and annotation.</title>
        <authorList>
            <consortium name="The Broad Institute Genomics Platform"/>
            <consortium name="The Broad Institute Genome Sequencing Center for Infectious Disease"/>
            <person name="Wu L."/>
            <person name="Ma J."/>
        </authorList>
    </citation>
    <scope>NUCLEOTIDE SEQUENCE [LARGE SCALE GENOMIC DNA]</scope>
    <source>
        <strain evidence="3">JCM 9651</strain>
    </source>
</reference>
<sequence length="107" mass="11789">MNGYVRWSASGHRERAEELAGGRDEFIEGAKRMLAEAQAWRLVEMRQERGFTQTQVAERMGISKGRVSQIESGQVSGTDVVARYVQALGGSLMLIAVFDGGDLRKVS</sequence>
<protein>
    <recommendedName>
        <fullName evidence="1">HTH cro/C1-type domain-containing protein</fullName>
    </recommendedName>
</protein>
<evidence type="ECO:0000313" key="2">
    <source>
        <dbReference type="EMBL" id="GAA3374818.1"/>
    </source>
</evidence>
<accession>A0ABP6SEF6</accession>
<name>A0ABP6SEF6_9ACTN</name>
<feature type="domain" description="HTH cro/C1-type" evidence="1">
    <location>
        <begin position="42"/>
        <end position="95"/>
    </location>
</feature>
<dbReference type="Proteomes" id="UP001499990">
    <property type="component" value="Unassembled WGS sequence"/>
</dbReference>
<dbReference type="EMBL" id="BAAAYL010000001">
    <property type="protein sequence ID" value="GAA3374818.1"/>
    <property type="molecule type" value="Genomic_DNA"/>
</dbReference>
<dbReference type="RefSeq" id="WP_345039551.1">
    <property type="nucleotide sequence ID" value="NZ_BAAAYL010000001.1"/>
</dbReference>